<accession>A0A2T4J6L8</accession>
<name>A0A2T4J6L8_FUSBL</name>
<dbReference type="Proteomes" id="UP000241362">
    <property type="component" value="Unassembled WGS sequence"/>
</dbReference>
<dbReference type="PROSITE" id="PS51257">
    <property type="entry name" value="PROKAR_LIPOPROTEIN"/>
    <property type="match status" value="1"/>
</dbReference>
<gene>
    <name evidence="2" type="ORF">C5F44_13400</name>
</gene>
<dbReference type="RefSeq" id="WP_107674045.1">
    <property type="nucleotide sequence ID" value="NZ_PZKE01000013.1"/>
</dbReference>
<comment type="caution">
    <text evidence="2">The sequence shown here is derived from an EMBL/GenBank/DDBJ whole genome shotgun (WGS) entry which is preliminary data.</text>
</comment>
<evidence type="ECO:0000313" key="3">
    <source>
        <dbReference type="Proteomes" id="UP000241362"/>
    </source>
</evidence>
<evidence type="ECO:0000256" key="1">
    <source>
        <dbReference type="SAM" id="MobiDB-lite"/>
    </source>
</evidence>
<dbReference type="AlphaFoldDB" id="A0A2T4J6L8"/>
<evidence type="ECO:0008006" key="4">
    <source>
        <dbReference type="Google" id="ProtNLM"/>
    </source>
</evidence>
<sequence>MKRLALPLLALLAACGTPQEQCINRVTRDLRTVDRLIAQSEGNLKRGYAIEEYTVRYPTFRPCLRPGRPTAENPSPAPVTGTCRDWDVETHTRPKAIDLANEARLLEQLKAKRKQLMRAAEPGIAQCRAVYPE</sequence>
<proteinExistence type="predicted"/>
<reference evidence="2 3" key="1">
    <citation type="submission" date="2018-03" db="EMBL/GenBank/DDBJ databases">
        <title>Rhodobacter blasticus.</title>
        <authorList>
            <person name="Meyer T.E."/>
            <person name="Miller S."/>
            <person name="Lodha T."/>
            <person name="Gandham S."/>
            <person name="Chintalapati S."/>
            <person name="Chintalapati V.R."/>
        </authorList>
    </citation>
    <scope>NUCLEOTIDE SEQUENCE [LARGE SCALE GENOMIC DNA]</scope>
    <source>
        <strain evidence="2 3">DSM 2131</strain>
    </source>
</reference>
<dbReference type="EMBL" id="PZKE01000013">
    <property type="protein sequence ID" value="PTE13544.1"/>
    <property type="molecule type" value="Genomic_DNA"/>
</dbReference>
<protein>
    <recommendedName>
        <fullName evidence="4">Lipoprotein</fullName>
    </recommendedName>
</protein>
<keyword evidence="3" id="KW-1185">Reference proteome</keyword>
<evidence type="ECO:0000313" key="2">
    <source>
        <dbReference type="EMBL" id="PTE13544.1"/>
    </source>
</evidence>
<organism evidence="2 3">
    <name type="scientific">Fuscovulum blasticum DSM 2131</name>
    <dbReference type="NCBI Taxonomy" id="1188250"/>
    <lineage>
        <taxon>Bacteria</taxon>
        <taxon>Pseudomonadati</taxon>
        <taxon>Pseudomonadota</taxon>
        <taxon>Alphaproteobacteria</taxon>
        <taxon>Rhodobacterales</taxon>
        <taxon>Paracoccaceae</taxon>
        <taxon>Pseudogemmobacter</taxon>
    </lineage>
</organism>
<feature type="region of interest" description="Disordered" evidence="1">
    <location>
        <begin position="66"/>
        <end position="85"/>
    </location>
</feature>